<dbReference type="OrthoDB" id="47007at2759"/>
<dbReference type="SUPFAM" id="SSF51735">
    <property type="entry name" value="NAD(P)-binding Rossmann-fold domains"/>
    <property type="match status" value="1"/>
</dbReference>
<evidence type="ECO:0000256" key="3">
    <source>
        <dbReference type="ARBA" id="ARBA00023002"/>
    </source>
</evidence>
<dbReference type="AlphaFoldDB" id="A0A2S5B5V5"/>
<dbReference type="PANTHER" id="PTHR42760:SF83">
    <property type="entry name" value="(3R)-3-HYDROXYACYL-COA DEHYDROGENASE"/>
    <property type="match status" value="1"/>
</dbReference>
<dbReference type="PRINTS" id="PR00081">
    <property type="entry name" value="GDHRDH"/>
</dbReference>
<keyword evidence="4" id="KW-0684">Rhamnose metabolism</keyword>
<keyword evidence="2" id="KW-0521">NADP</keyword>
<dbReference type="PRINTS" id="PR00080">
    <property type="entry name" value="SDRFAMILY"/>
</dbReference>
<organism evidence="5 6">
    <name type="scientific">Rhodotorula taiwanensis</name>
    <dbReference type="NCBI Taxonomy" id="741276"/>
    <lineage>
        <taxon>Eukaryota</taxon>
        <taxon>Fungi</taxon>
        <taxon>Dikarya</taxon>
        <taxon>Basidiomycota</taxon>
        <taxon>Pucciniomycotina</taxon>
        <taxon>Microbotryomycetes</taxon>
        <taxon>Sporidiobolales</taxon>
        <taxon>Sporidiobolaceae</taxon>
        <taxon>Rhodotorula</taxon>
    </lineage>
</organism>
<dbReference type="GO" id="GO:0048038">
    <property type="term" value="F:quinone binding"/>
    <property type="evidence" value="ECO:0007669"/>
    <property type="project" value="TreeGrafter"/>
</dbReference>
<dbReference type="PANTHER" id="PTHR42760">
    <property type="entry name" value="SHORT-CHAIN DEHYDROGENASES/REDUCTASES FAMILY MEMBER"/>
    <property type="match status" value="1"/>
</dbReference>
<accession>A0A2S5B5V5</accession>
<proteinExistence type="inferred from homology"/>
<protein>
    <submittedName>
        <fullName evidence="5">Uncharacterized protein</fullName>
    </submittedName>
</protein>
<evidence type="ECO:0000256" key="4">
    <source>
        <dbReference type="ARBA" id="ARBA00023308"/>
    </source>
</evidence>
<sequence length="277" mass="28896">MSIPAGLLRNRVVAITGASQGIGRGIALGCAQAGARVVVHHLGTEGATQDAETLLSEIGEIRGKMAAQGNSLADRSTAAAIEVGGDISDPATADKIVRAAVSEYGRIDGLVSNAGICPFYSFLDIPHDAWQKTRSVNLDGAFYVVQAVARQMSQQEPKGGSIVAVSSISALVGGGQQAHYTPTKAGVKSLMESCAISLSQYGIRCNSVLPGTIETPINEEDLANVEKRIYMEKRIPLGRLGRPEDLAGPTVFLLSDMAQYVTGASLLVDGGAFVNLQ</sequence>
<dbReference type="GO" id="GO:0019301">
    <property type="term" value="P:rhamnose catabolic process"/>
    <property type="evidence" value="ECO:0007669"/>
    <property type="project" value="UniProtKB-ARBA"/>
</dbReference>
<reference evidence="5 6" key="1">
    <citation type="journal article" date="2018" name="Front. Microbiol.">
        <title>Prospects for Fungal Bioremediation of Acidic Radioactive Waste Sites: Characterization and Genome Sequence of Rhodotorula taiwanensis MD1149.</title>
        <authorList>
            <person name="Tkavc R."/>
            <person name="Matrosova V.Y."/>
            <person name="Grichenko O.E."/>
            <person name="Gostincar C."/>
            <person name="Volpe R.P."/>
            <person name="Klimenkova P."/>
            <person name="Gaidamakova E.K."/>
            <person name="Zhou C.E."/>
            <person name="Stewart B.J."/>
            <person name="Lyman M.G."/>
            <person name="Malfatti S.A."/>
            <person name="Rubinfeld B."/>
            <person name="Courtot M."/>
            <person name="Singh J."/>
            <person name="Dalgard C.L."/>
            <person name="Hamilton T."/>
            <person name="Frey K.G."/>
            <person name="Gunde-Cimerman N."/>
            <person name="Dugan L."/>
            <person name="Daly M.J."/>
        </authorList>
    </citation>
    <scope>NUCLEOTIDE SEQUENCE [LARGE SCALE GENOMIC DNA]</scope>
    <source>
        <strain evidence="5 6">MD1149</strain>
    </source>
</reference>
<dbReference type="Gene3D" id="3.40.50.720">
    <property type="entry name" value="NAD(P)-binding Rossmann-like Domain"/>
    <property type="match status" value="1"/>
</dbReference>
<dbReference type="InterPro" id="IPR036291">
    <property type="entry name" value="NAD(P)-bd_dom_sf"/>
</dbReference>
<keyword evidence="6" id="KW-1185">Reference proteome</keyword>
<dbReference type="FunFam" id="3.40.50.720:FF:000417">
    <property type="entry name" value="Glucose 1-dehydrogenase, putative"/>
    <property type="match status" value="1"/>
</dbReference>
<evidence type="ECO:0000313" key="6">
    <source>
        <dbReference type="Proteomes" id="UP000237144"/>
    </source>
</evidence>
<gene>
    <name evidence="5" type="ORF">BMF94_4795</name>
</gene>
<name>A0A2S5B5V5_9BASI</name>
<evidence type="ECO:0000313" key="5">
    <source>
        <dbReference type="EMBL" id="POY72158.1"/>
    </source>
</evidence>
<evidence type="ECO:0000256" key="2">
    <source>
        <dbReference type="ARBA" id="ARBA00022857"/>
    </source>
</evidence>
<dbReference type="STRING" id="741276.A0A2S5B5V5"/>
<dbReference type="Pfam" id="PF13561">
    <property type="entry name" value="adh_short_C2"/>
    <property type="match status" value="1"/>
</dbReference>
<evidence type="ECO:0000256" key="1">
    <source>
        <dbReference type="ARBA" id="ARBA00006484"/>
    </source>
</evidence>
<dbReference type="InterPro" id="IPR002347">
    <property type="entry name" value="SDR_fam"/>
</dbReference>
<comment type="similarity">
    <text evidence="1">Belongs to the short-chain dehydrogenases/reductases (SDR) family.</text>
</comment>
<keyword evidence="3" id="KW-0560">Oxidoreductase</keyword>
<dbReference type="Proteomes" id="UP000237144">
    <property type="component" value="Unassembled WGS sequence"/>
</dbReference>
<dbReference type="GO" id="GO:0016616">
    <property type="term" value="F:oxidoreductase activity, acting on the CH-OH group of donors, NAD or NADP as acceptor"/>
    <property type="evidence" value="ECO:0007669"/>
    <property type="project" value="TreeGrafter"/>
</dbReference>
<dbReference type="EMBL" id="PJQD01000057">
    <property type="protein sequence ID" value="POY72158.1"/>
    <property type="molecule type" value="Genomic_DNA"/>
</dbReference>
<dbReference type="GO" id="GO:0006633">
    <property type="term" value="P:fatty acid biosynthetic process"/>
    <property type="evidence" value="ECO:0007669"/>
    <property type="project" value="TreeGrafter"/>
</dbReference>
<comment type="caution">
    <text evidence="5">The sequence shown here is derived from an EMBL/GenBank/DDBJ whole genome shotgun (WGS) entry which is preliminary data.</text>
</comment>